<dbReference type="Gene3D" id="3.30.70.20">
    <property type="match status" value="1"/>
</dbReference>
<accession>B8I4N5</accession>
<keyword evidence="2" id="KW-0408">Iron</keyword>
<evidence type="ECO:0000313" key="5">
    <source>
        <dbReference type="EMBL" id="ACL76539.1"/>
    </source>
</evidence>
<dbReference type="PROSITE" id="PS51379">
    <property type="entry name" value="4FE4S_FER_2"/>
    <property type="match status" value="1"/>
</dbReference>
<evidence type="ECO:0000256" key="2">
    <source>
        <dbReference type="ARBA" id="ARBA00023004"/>
    </source>
</evidence>
<proteinExistence type="predicted"/>
<dbReference type="RefSeq" id="WP_015925634.1">
    <property type="nucleotide sequence ID" value="NC_011898.1"/>
</dbReference>
<dbReference type="InterPro" id="IPR029039">
    <property type="entry name" value="Flavoprotein-like_sf"/>
</dbReference>
<name>B8I4N5_RUMCH</name>
<evidence type="ECO:0000259" key="4">
    <source>
        <dbReference type="PROSITE" id="PS51379"/>
    </source>
</evidence>
<dbReference type="KEGG" id="cce:Ccel_2197"/>
<dbReference type="AlphaFoldDB" id="B8I4N5"/>
<dbReference type="Gene3D" id="3.40.50.360">
    <property type="match status" value="1"/>
</dbReference>
<dbReference type="STRING" id="394503.Ccel_2197"/>
<dbReference type="InterPro" id="IPR017900">
    <property type="entry name" value="4Fe4S_Fe_S_CS"/>
</dbReference>
<protein>
    <submittedName>
        <fullName evidence="5">Putative iron-sulfur protein</fullName>
    </submittedName>
</protein>
<evidence type="ECO:0000256" key="3">
    <source>
        <dbReference type="ARBA" id="ARBA00023014"/>
    </source>
</evidence>
<reference evidence="5 6" key="1">
    <citation type="submission" date="2009-01" db="EMBL/GenBank/DDBJ databases">
        <title>Complete sequence of Clostridium cellulolyticum H10.</title>
        <authorList>
            <consortium name="US DOE Joint Genome Institute"/>
            <person name="Lucas S."/>
            <person name="Copeland A."/>
            <person name="Lapidus A."/>
            <person name="Glavina del Rio T."/>
            <person name="Dalin E."/>
            <person name="Tice H."/>
            <person name="Bruce D."/>
            <person name="Goodwin L."/>
            <person name="Pitluck S."/>
            <person name="Chertkov O."/>
            <person name="Saunders E."/>
            <person name="Brettin T."/>
            <person name="Detter J.C."/>
            <person name="Han C."/>
            <person name="Larimer F."/>
            <person name="Land M."/>
            <person name="Hauser L."/>
            <person name="Kyrpides N."/>
            <person name="Ivanova N."/>
            <person name="Zhou J."/>
            <person name="Richardson P."/>
        </authorList>
    </citation>
    <scope>NUCLEOTIDE SEQUENCE [LARGE SCALE GENOMIC DNA]</scope>
    <source>
        <strain evidence="6">ATCC 35319 / DSM 5812 / JCM 6584 / H10</strain>
    </source>
</reference>
<dbReference type="SUPFAM" id="SSF52218">
    <property type="entry name" value="Flavoproteins"/>
    <property type="match status" value="1"/>
</dbReference>
<dbReference type="GO" id="GO:0046872">
    <property type="term" value="F:metal ion binding"/>
    <property type="evidence" value="ECO:0007669"/>
    <property type="project" value="UniProtKB-KW"/>
</dbReference>
<dbReference type="HOGENOM" id="CLU_068049_0_0_9"/>
<dbReference type="InterPro" id="IPR047964">
    <property type="entry name" value="EFR1-like"/>
</dbReference>
<keyword evidence="6" id="KW-1185">Reference proteome</keyword>
<evidence type="ECO:0000313" key="6">
    <source>
        <dbReference type="Proteomes" id="UP000001349"/>
    </source>
</evidence>
<dbReference type="PROSITE" id="PS00198">
    <property type="entry name" value="4FE4S_FER_1"/>
    <property type="match status" value="1"/>
</dbReference>
<organism evidence="5 6">
    <name type="scientific">Ruminiclostridium cellulolyticum (strain ATCC 35319 / DSM 5812 / JCM 6584 / H10)</name>
    <name type="common">Clostridium cellulolyticum</name>
    <dbReference type="NCBI Taxonomy" id="394503"/>
    <lineage>
        <taxon>Bacteria</taxon>
        <taxon>Bacillati</taxon>
        <taxon>Bacillota</taxon>
        <taxon>Clostridia</taxon>
        <taxon>Eubacteriales</taxon>
        <taxon>Oscillospiraceae</taxon>
        <taxon>Ruminiclostridium</taxon>
    </lineage>
</organism>
<dbReference type="eggNOG" id="COG1149">
    <property type="taxonomic scope" value="Bacteria"/>
</dbReference>
<dbReference type="EMBL" id="CP001348">
    <property type="protein sequence ID" value="ACL76539.1"/>
    <property type="molecule type" value="Genomic_DNA"/>
</dbReference>
<dbReference type="SUPFAM" id="SSF54862">
    <property type="entry name" value="4Fe-4S ferredoxins"/>
    <property type="match status" value="1"/>
</dbReference>
<keyword evidence="3" id="KW-0411">Iron-sulfur</keyword>
<gene>
    <name evidence="5" type="ordered locus">Ccel_2197</name>
</gene>
<dbReference type="InterPro" id="IPR017896">
    <property type="entry name" value="4Fe4S_Fe-S-bd"/>
</dbReference>
<dbReference type="Proteomes" id="UP000001349">
    <property type="component" value="Chromosome"/>
</dbReference>
<evidence type="ECO:0000256" key="1">
    <source>
        <dbReference type="ARBA" id="ARBA00022723"/>
    </source>
</evidence>
<keyword evidence="1" id="KW-0479">Metal-binding</keyword>
<dbReference type="GO" id="GO:0051536">
    <property type="term" value="F:iron-sulfur cluster binding"/>
    <property type="evidence" value="ECO:0007669"/>
    <property type="project" value="UniProtKB-KW"/>
</dbReference>
<dbReference type="NCBIfam" id="NF038196">
    <property type="entry name" value="ferrodoxin_EFR1"/>
    <property type="match status" value="1"/>
</dbReference>
<dbReference type="OrthoDB" id="9813995at2"/>
<feature type="domain" description="4Fe-4S ferredoxin-type" evidence="4">
    <location>
        <begin position="179"/>
        <end position="209"/>
    </location>
</feature>
<sequence>MSSKIFYFSGTGNSLAVARELSKNLSDKGSIIPLSIYRNEETAQIDTDVLGLVFPVHFMNIPDIVKCFIKKLTFKSNPYIFAIATCNGTSGASLIELNKCLDRKGKVLSSGFVIYMPGNALVTPDDIEIERLKNYKPKVTEISTTINNRSTNKIDEKDSLKTYILSAICKSLGKRLYLTPKNVSYTSQCVGCGICKKVCHLNNIEMINKRPHWGNECSTCLACFHWCPKKAVKGGKMLNKRGRYHHPQISIEDMELKIKLESATWRKS</sequence>